<dbReference type="PANTHER" id="PTHR30061:SF50">
    <property type="entry name" value="MALTOSE_MALTODEXTRIN-BINDING PERIPLASMIC PROTEIN"/>
    <property type="match status" value="1"/>
</dbReference>
<evidence type="ECO:0000256" key="1">
    <source>
        <dbReference type="ARBA" id="ARBA00008520"/>
    </source>
</evidence>
<dbReference type="InterPro" id="IPR006061">
    <property type="entry name" value="SBP_1_CS"/>
</dbReference>
<sequence>MKRIILGITIFILSFGMMACGGKEENKETPKEAETAQTTATNEIVPEEGAVLKIWESQGTVGEYIKFAAKKYEEKYGVHVVLEENNISTIKNKVIQDGPAGTAADVFVAPHDQIGNLVQSGLIMENLLSADRVKNDFLAAASIGVTNGGKVYGFPMAIETYALYYNKDLLTEAPKTFEDLIKFGENFTDKSQNKFGIFWDISNFYYAHMFMAMDGGYVFGKNGTDADDIGLDNAGAIKGINEMLLLKPISVENAGDVSYDAMTGLFAEGKVAAIINGPWGLEGAEKSGVNFDVAPIPTFDGKHPASFSGIRTLLVNSYTKYPKAAQLFAEFATSDEMLIERFKMTNQLPPVKALIDAPEIINHKYTKAFLEQAQYAVPMPAIPEMGLIWEPAGAAVTDIWNGKVTTEEGLKNMTKIIKEQMETRK</sequence>
<evidence type="ECO:0000256" key="5">
    <source>
        <dbReference type="ARBA" id="ARBA00030303"/>
    </source>
</evidence>
<name>A0ABX9KK41_9FUSO</name>
<gene>
    <name evidence="6" type="ORF">DYH56_02780</name>
</gene>
<dbReference type="Gene3D" id="3.40.190.10">
    <property type="entry name" value="Periplasmic binding protein-like II"/>
    <property type="match status" value="2"/>
</dbReference>
<dbReference type="PRINTS" id="PR00181">
    <property type="entry name" value="MALTOSEBP"/>
</dbReference>
<dbReference type="RefSeq" id="WP_114641330.1">
    <property type="nucleotide sequence ID" value="NZ_JAACIO010000003.1"/>
</dbReference>
<evidence type="ECO:0000256" key="2">
    <source>
        <dbReference type="ARBA" id="ARBA00022448"/>
    </source>
</evidence>
<dbReference type="Pfam" id="PF13416">
    <property type="entry name" value="SBP_bac_8"/>
    <property type="match status" value="1"/>
</dbReference>
<dbReference type="PROSITE" id="PS51257">
    <property type="entry name" value="PROKAR_LIPOPROTEIN"/>
    <property type="match status" value="1"/>
</dbReference>
<dbReference type="PROSITE" id="PS01037">
    <property type="entry name" value="SBP_BACTERIAL_1"/>
    <property type="match status" value="1"/>
</dbReference>
<comment type="similarity">
    <text evidence="1">Belongs to the bacterial solute-binding protein 1 family.</text>
</comment>
<keyword evidence="3" id="KW-0762">Sugar transport</keyword>
<keyword evidence="7" id="KW-1185">Reference proteome</keyword>
<evidence type="ECO:0000313" key="7">
    <source>
        <dbReference type="Proteomes" id="UP000263486"/>
    </source>
</evidence>
<protein>
    <recommendedName>
        <fullName evidence="5">Maltodextrin-binding protein</fullName>
    </recommendedName>
</protein>
<dbReference type="PANTHER" id="PTHR30061">
    <property type="entry name" value="MALTOSE-BINDING PERIPLASMIC PROTEIN"/>
    <property type="match status" value="1"/>
</dbReference>
<dbReference type="SUPFAM" id="SSF53850">
    <property type="entry name" value="Periplasmic binding protein-like II"/>
    <property type="match status" value="1"/>
</dbReference>
<keyword evidence="2" id="KW-0813">Transport</keyword>
<proteinExistence type="inferred from homology"/>
<accession>A0ABX9KK41</accession>
<evidence type="ECO:0000313" key="6">
    <source>
        <dbReference type="EMBL" id="REI42707.1"/>
    </source>
</evidence>
<dbReference type="EMBL" id="QUAJ01000003">
    <property type="protein sequence ID" value="REI42707.1"/>
    <property type="molecule type" value="Genomic_DNA"/>
</dbReference>
<organism evidence="6 7">
    <name type="scientific">Psychrilyobacter piezotolerans</name>
    <dbReference type="NCBI Taxonomy" id="2293438"/>
    <lineage>
        <taxon>Bacteria</taxon>
        <taxon>Fusobacteriati</taxon>
        <taxon>Fusobacteriota</taxon>
        <taxon>Fusobacteriia</taxon>
        <taxon>Fusobacteriales</taxon>
        <taxon>Fusobacteriaceae</taxon>
        <taxon>Psychrilyobacter</taxon>
    </lineage>
</organism>
<dbReference type="Proteomes" id="UP000263486">
    <property type="component" value="Unassembled WGS sequence"/>
</dbReference>
<dbReference type="InterPro" id="IPR006059">
    <property type="entry name" value="SBP"/>
</dbReference>
<keyword evidence="4" id="KW-0732">Signal</keyword>
<comment type="caution">
    <text evidence="6">The sequence shown here is derived from an EMBL/GenBank/DDBJ whole genome shotgun (WGS) entry which is preliminary data.</text>
</comment>
<dbReference type="CDD" id="cd13586">
    <property type="entry name" value="PBP2_Maltose_binding_like"/>
    <property type="match status" value="1"/>
</dbReference>
<evidence type="ECO:0000256" key="3">
    <source>
        <dbReference type="ARBA" id="ARBA00022597"/>
    </source>
</evidence>
<dbReference type="InterPro" id="IPR006060">
    <property type="entry name" value="Maltose/Cyclodextrin-bd"/>
</dbReference>
<evidence type="ECO:0000256" key="4">
    <source>
        <dbReference type="ARBA" id="ARBA00022729"/>
    </source>
</evidence>
<reference evidence="6 7" key="1">
    <citation type="submission" date="2018-08" db="EMBL/GenBank/DDBJ databases">
        <title>Draft genome sequence of Psychrilyobacter sp. strain SD5 isolated from Black Sea water.</title>
        <authorList>
            <person name="Yadav S."/>
            <person name="Villanueva L."/>
            <person name="Damste J.S.S."/>
        </authorList>
    </citation>
    <scope>NUCLEOTIDE SEQUENCE [LARGE SCALE GENOMIC DNA]</scope>
    <source>
        <strain evidence="6 7">SD5</strain>
    </source>
</reference>